<keyword evidence="2" id="KW-1185">Reference proteome</keyword>
<proteinExistence type="predicted"/>
<reference evidence="1 2" key="1">
    <citation type="submission" date="2021-06" db="EMBL/GenBank/DDBJ databases">
        <authorList>
            <person name="Kallberg Y."/>
            <person name="Tangrot J."/>
            <person name="Rosling A."/>
        </authorList>
    </citation>
    <scope>NUCLEOTIDE SEQUENCE [LARGE SCALE GENOMIC DNA]</scope>
    <source>
        <strain evidence="1 2">120-4 pot B 10/14</strain>
    </source>
</reference>
<accession>A0ABN7VP98</accession>
<evidence type="ECO:0000313" key="1">
    <source>
        <dbReference type="EMBL" id="CAG8789758.1"/>
    </source>
</evidence>
<dbReference type="Proteomes" id="UP000789901">
    <property type="component" value="Unassembled WGS sequence"/>
</dbReference>
<name>A0ABN7VP98_GIGMA</name>
<sequence>MKGVMKVSRKAITKLTVNRKRRIYEKVKDIVRAFKLKRKEKYKILRKSFITKSQKKSWKFIKQFKNILETYKEKYEEMQKRDKYKYRIVEKIIKERKKRSLWL</sequence>
<evidence type="ECO:0000313" key="2">
    <source>
        <dbReference type="Proteomes" id="UP000789901"/>
    </source>
</evidence>
<comment type="caution">
    <text evidence="1">The sequence shown here is derived from an EMBL/GenBank/DDBJ whole genome shotgun (WGS) entry which is preliminary data.</text>
</comment>
<organism evidence="1 2">
    <name type="scientific">Gigaspora margarita</name>
    <dbReference type="NCBI Taxonomy" id="4874"/>
    <lineage>
        <taxon>Eukaryota</taxon>
        <taxon>Fungi</taxon>
        <taxon>Fungi incertae sedis</taxon>
        <taxon>Mucoromycota</taxon>
        <taxon>Glomeromycotina</taxon>
        <taxon>Glomeromycetes</taxon>
        <taxon>Diversisporales</taxon>
        <taxon>Gigasporaceae</taxon>
        <taxon>Gigaspora</taxon>
    </lineage>
</organism>
<protein>
    <submittedName>
        <fullName evidence="1">43394_t:CDS:1</fullName>
    </submittedName>
</protein>
<dbReference type="EMBL" id="CAJVQB010019063">
    <property type="protein sequence ID" value="CAG8789758.1"/>
    <property type="molecule type" value="Genomic_DNA"/>
</dbReference>
<gene>
    <name evidence="1" type="ORF">GMARGA_LOCUS21056</name>
</gene>